<comment type="caution">
    <text evidence="1">The sequence shown here is derived from an EMBL/GenBank/DDBJ whole genome shotgun (WGS) entry which is preliminary data.</text>
</comment>
<dbReference type="Proteomes" id="UP000266841">
    <property type="component" value="Unassembled WGS sequence"/>
</dbReference>
<dbReference type="AlphaFoldDB" id="K0RI94"/>
<keyword evidence="2" id="KW-1185">Reference proteome</keyword>
<name>K0RI94_THAOC</name>
<feature type="non-terminal residue" evidence="1">
    <location>
        <position position="1"/>
    </location>
</feature>
<evidence type="ECO:0000313" key="2">
    <source>
        <dbReference type="Proteomes" id="UP000266841"/>
    </source>
</evidence>
<proteinExistence type="predicted"/>
<sequence length="101" mass="11074">FGPVGDATVRPASIWFNIDDKGIIECSTKELKKNAYQLWNDRRSRKFSGSASTLVEGSIPPFVSHQPADDAALDLVTGIQAHRRDALRVNQSMNVCVADSD</sequence>
<reference evidence="1 2" key="1">
    <citation type="journal article" date="2012" name="Genome Biol.">
        <title>Genome and low-iron response of an oceanic diatom adapted to chronic iron limitation.</title>
        <authorList>
            <person name="Lommer M."/>
            <person name="Specht M."/>
            <person name="Roy A.S."/>
            <person name="Kraemer L."/>
            <person name="Andreson R."/>
            <person name="Gutowska M.A."/>
            <person name="Wolf J."/>
            <person name="Bergner S.V."/>
            <person name="Schilhabel M.B."/>
            <person name="Klostermeier U.C."/>
            <person name="Beiko R.G."/>
            <person name="Rosenstiel P."/>
            <person name="Hippler M."/>
            <person name="Laroche J."/>
        </authorList>
    </citation>
    <scope>NUCLEOTIDE SEQUENCE [LARGE SCALE GENOMIC DNA]</scope>
    <source>
        <strain evidence="1 2">CCMP1005</strain>
    </source>
</reference>
<gene>
    <name evidence="1" type="ORF">THAOC_34990</name>
</gene>
<evidence type="ECO:0000313" key="1">
    <source>
        <dbReference type="EMBL" id="EJK46342.1"/>
    </source>
</evidence>
<accession>K0RI94</accession>
<organism evidence="1 2">
    <name type="scientific">Thalassiosira oceanica</name>
    <name type="common">Marine diatom</name>
    <dbReference type="NCBI Taxonomy" id="159749"/>
    <lineage>
        <taxon>Eukaryota</taxon>
        <taxon>Sar</taxon>
        <taxon>Stramenopiles</taxon>
        <taxon>Ochrophyta</taxon>
        <taxon>Bacillariophyta</taxon>
        <taxon>Coscinodiscophyceae</taxon>
        <taxon>Thalassiosirophycidae</taxon>
        <taxon>Thalassiosirales</taxon>
        <taxon>Thalassiosiraceae</taxon>
        <taxon>Thalassiosira</taxon>
    </lineage>
</organism>
<protein>
    <submittedName>
        <fullName evidence="1">Uncharacterized protein</fullName>
    </submittedName>
</protein>
<dbReference type="OrthoDB" id="43978at2759"/>
<dbReference type="EMBL" id="AGNL01047814">
    <property type="protein sequence ID" value="EJK46342.1"/>
    <property type="molecule type" value="Genomic_DNA"/>
</dbReference>